<dbReference type="Gene3D" id="3.30.560.10">
    <property type="entry name" value="Glucose Oxidase, domain 3"/>
    <property type="match status" value="1"/>
</dbReference>
<evidence type="ECO:0000256" key="2">
    <source>
        <dbReference type="ARBA" id="ARBA00010790"/>
    </source>
</evidence>
<gene>
    <name evidence="9" type="ORF">MAR_019441</name>
</gene>
<proteinExistence type="inferred from homology"/>
<dbReference type="InterPro" id="IPR007867">
    <property type="entry name" value="GMC_OxRtase_C"/>
</dbReference>
<dbReference type="SUPFAM" id="SSF51905">
    <property type="entry name" value="FAD/NAD(P)-binding domain"/>
    <property type="match status" value="1"/>
</dbReference>
<evidence type="ECO:0000313" key="10">
    <source>
        <dbReference type="Proteomes" id="UP001164746"/>
    </source>
</evidence>
<evidence type="ECO:0000259" key="7">
    <source>
        <dbReference type="Pfam" id="PF00732"/>
    </source>
</evidence>
<dbReference type="InterPro" id="IPR000172">
    <property type="entry name" value="GMC_OxRdtase_N"/>
</dbReference>
<comment type="cofactor">
    <cofactor evidence="1">
        <name>FAD</name>
        <dbReference type="ChEBI" id="CHEBI:57692"/>
    </cofactor>
</comment>
<dbReference type="InterPro" id="IPR036188">
    <property type="entry name" value="FAD/NAD-bd_sf"/>
</dbReference>
<evidence type="ECO:0000256" key="1">
    <source>
        <dbReference type="ARBA" id="ARBA00001974"/>
    </source>
</evidence>
<evidence type="ECO:0000256" key="6">
    <source>
        <dbReference type="SAM" id="Phobius"/>
    </source>
</evidence>
<keyword evidence="6" id="KW-0472">Membrane</keyword>
<dbReference type="Pfam" id="PF05199">
    <property type="entry name" value="GMC_oxred_C"/>
    <property type="match status" value="1"/>
</dbReference>
<keyword evidence="4" id="KW-0274">FAD</keyword>
<evidence type="ECO:0000256" key="5">
    <source>
        <dbReference type="SAM" id="MobiDB-lite"/>
    </source>
</evidence>
<dbReference type="PANTHER" id="PTHR11552:SF147">
    <property type="entry name" value="CHOLINE DEHYDROGENASE, MITOCHONDRIAL"/>
    <property type="match status" value="1"/>
</dbReference>
<keyword evidence="10" id="KW-1185">Reference proteome</keyword>
<dbReference type="SUPFAM" id="SSF54373">
    <property type="entry name" value="FAD-linked reductases, C-terminal domain"/>
    <property type="match status" value="1"/>
</dbReference>
<name>A0ABY7EHL1_MYAAR</name>
<accession>A0ABY7EHL1</accession>
<dbReference type="InterPro" id="IPR012132">
    <property type="entry name" value="GMC_OxRdtase"/>
</dbReference>
<sequence length="650" mass="71492">MAVSLTGAWLFFRMEHGCQSDWSTAVSPNGAWLSVRQEHGCQSKWSMAVSLKGAWLATVNMKPVKMINDKSHLKKTLGWWLVLALFAAGVGVTYMRTLESSPFGHVTSRTNATYDYIIVGGGAEGCVLATRLSEDPRVSVLLLEAGGEETVSMWNHVPLWSPIRPGSKQDWGFSTTPQKFACKSMKQKKCPVLQPKVLGGSSLTSSMLYTRASKYDFASWPQDKAKTWSYENILPYYFKSEDMLDEDLKISDRHSTNGPLPVSGVQKEMYLLHDMFLEGARELKNKPIDCNGLEGVGFCRLYTTVHDGDRFSSAKDFLRPVLSRRNLHVSTHSTVIKILITNRRAVGVDYVRNGDKKTVGGSRDVIVTAGAIGTAQLLLLSGIGPKDQLTKQKIPCLADLPVGSNLQEHLLLKLDIQTNESVGLLSTSGGVFGNALLRTDVTSSKNRPDIQLTFSAIADDLGKEDNGENDKNKHSSGAGNTTSGQGFTIIVELLRPDSRGSVLLGSANPFTQPKIDPNYLFNPKDIQMMIKGIKIALSFLSTAPFRAMKARVREKPYPSCIEHRFKSDGYWECLLRHIAVGNGQATSTCPLGVMNISNLRISDASVFPSSVSGDLMATRVMFAEKAADLIRGHESIRFYRKLANRALKNS</sequence>
<dbReference type="Proteomes" id="UP001164746">
    <property type="component" value="Chromosome 6"/>
</dbReference>
<feature type="transmembrane region" description="Helical" evidence="6">
    <location>
        <begin position="76"/>
        <end position="95"/>
    </location>
</feature>
<evidence type="ECO:0000256" key="4">
    <source>
        <dbReference type="ARBA" id="ARBA00022827"/>
    </source>
</evidence>
<reference evidence="9" key="1">
    <citation type="submission" date="2022-11" db="EMBL/GenBank/DDBJ databases">
        <title>Centuries of genome instability and evolution in soft-shell clam transmissible cancer (bioRxiv).</title>
        <authorList>
            <person name="Hart S.F.M."/>
            <person name="Yonemitsu M.A."/>
            <person name="Giersch R.M."/>
            <person name="Beal B.F."/>
            <person name="Arriagada G."/>
            <person name="Davis B.W."/>
            <person name="Ostrander E.A."/>
            <person name="Goff S.P."/>
            <person name="Metzger M.J."/>
        </authorList>
    </citation>
    <scope>NUCLEOTIDE SEQUENCE</scope>
    <source>
        <strain evidence="9">MELC-2E11</strain>
        <tissue evidence="9">Siphon/mantle</tissue>
    </source>
</reference>
<evidence type="ECO:0000259" key="8">
    <source>
        <dbReference type="Pfam" id="PF05199"/>
    </source>
</evidence>
<keyword evidence="6" id="KW-1133">Transmembrane helix</keyword>
<dbReference type="PANTHER" id="PTHR11552">
    <property type="entry name" value="GLUCOSE-METHANOL-CHOLINE GMC OXIDOREDUCTASE"/>
    <property type="match status" value="1"/>
</dbReference>
<evidence type="ECO:0000256" key="3">
    <source>
        <dbReference type="ARBA" id="ARBA00022630"/>
    </source>
</evidence>
<protein>
    <submittedName>
        <fullName evidence="9">DHGL-like protein</fullName>
    </submittedName>
</protein>
<dbReference type="EMBL" id="CP111017">
    <property type="protein sequence ID" value="WAR09483.1"/>
    <property type="molecule type" value="Genomic_DNA"/>
</dbReference>
<evidence type="ECO:0000313" key="9">
    <source>
        <dbReference type="EMBL" id="WAR09483.1"/>
    </source>
</evidence>
<dbReference type="Gene3D" id="3.50.50.60">
    <property type="entry name" value="FAD/NAD(P)-binding domain"/>
    <property type="match status" value="1"/>
</dbReference>
<comment type="similarity">
    <text evidence="2">Belongs to the GMC oxidoreductase family.</text>
</comment>
<dbReference type="Pfam" id="PF00732">
    <property type="entry name" value="GMC_oxred_N"/>
    <property type="match status" value="1"/>
</dbReference>
<feature type="region of interest" description="Disordered" evidence="5">
    <location>
        <begin position="461"/>
        <end position="483"/>
    </location>
</feature>
<feature type="compositionally biased region" description="Basic and acidic residues" evidence="5">
    <location>
        <begin position="461"/>
        <end position="473"/>
    </location>
</feature>
<organism evidence="9 10">
    <name type="scientific">Mya arenaria</name>
    <name type="common">Soft-shell clam</name>
    <dbReference type="NCBI Taxonomy" id="6604"/>
    <lineage>
        <taxon>Eukaryota</taxon>
        <taxon>Metazoa</taxon>
        <taxon>Spiralia</taxon>
        <taxon>Lophotrochozoa</taxon>
        <taxon>Mollusca</taxon>
        <taxon>Bivalvia</taxon>
        <taxon>Autobranchia</taxon>
        <taxon>Heteroconchia</taxon>
        <taxon>Euheterodonta</taxon>
        <taxon>Imparidentia</taxon>
        <taxon>Neoheterodontei</taxon>
        <taxon>Myida</taxon>
        <taxon>Myoidea</taxon>
        <taxon>Myidae</taxon>
        <taxon>Mya</taxon>
    </lineage>
</organism>
<feature type="domain" description="Glucose-methanol-choline oxidoreductase C-terminal" evidence="8">
    <location>
        <begin position="496"/>
        <end position="623"/>
    </location>
</feature>
<dbReference type="PIRSF" id="PIRSF000137">
    <property type="entry name" value="Alcohol_oxidase"/>
    <property type="match status" value="1"/>
</dbReference>
<keyword evidence="3" id="KW-0285">Flavoprotein</keyword>
<keyword evidence="6" id="KW-0812">Transmembrane</keyword>
<feature type="domain" description="Glucose-methanol-choline oxidoreductase N-terminal" evidence="7">
    <location>
        <begin position="114"/>
        <end position="410"/>
    </location>
</feature>